<dbReference type="GO" id="GO:0016538">
    <property type="term" value="F:cyclin-dependent protein serine/threonine kinase regulator activity"/>
    <property type="evidence" value="ECO:0007669"/>
    <property type="project" value="TreeGrafter"/>
</dbReference>
<accession>A0A1G4JY22</accession>
<dbReference type="InterPro" id="IPR012104">
    <property type="entry name" value="PHO85_cyclin_1/2/9"/>
</dbReference>
<sequence length="297" mass="32987">MSDLEALLQFNKKRVSGEMVEFLKATTDSVIAVNSQDQSKPGKPVIPLADFIRGLVTQSNVQVPTLMSTTVYLAKLRAIIPTSVYGIETTRHRIFLGCLILAAKNLNDSSPLNRHWASYTNGLLDTREVNTLERELLEYFDWNLRFTTQDLITCLAPLLAPIKAQIMAHRQELLYFNLPTVHQSKLGHSSRDVNSRSSSNMSIPSLISSATMSTISTAGSRESSKTPSISASRSSQLRPLDKNSPSFSYQSKDTTTRKEQGRLARPIIIKTGIPTPPELGSDSRQLGMSTRWTSVFR</sequence>
<organism evidence="3 4">
    <name type="scientific">Lachancea meyersii CBS 8951</name>
    <dbReference type="NCBI Taxonomy" id="1266667"/>
    <lineage>
        <taxon>Eukaryota</taxon>
        <taxon>Fungi</taxon>
        <taxon>Dikarya</taxon>
        <taxon>Ascomycota</taxon>
        <taxon>Saccharomycotina</taxon>
        <taxon>Saccharomycetes</taxon>
        <taxon>Saccharomycetales</taxon>
        <taxon>Saccharomycetaceae</taxon>
        <taxon>Lachancea</taxon>
    </lineage>
</organism>
<dbReference type="InterPro" id="IPR036915">
    <property type="entry name" value="Cyclin-like_sf"/>
</dbReference>
<dbReference type="AlphaFoldDB" id="A0A1G4JY22"/>
<feature type="compositionally biased region" description="Polar residues" evidence="1">
    <location>
        <begin position="225"/>
        <end position="253"/>
    </location>
</feature>
<dbReference type="SUPFAM" id="SSF47954">
    <property type="entry name" value="Cyclin-like"/>
    <property type="match status" value="1"/>
</dbReference>
<reference evidence="4" key="1">
    <citation type="submission" date="2016-03" db="EMBL/GenBank/DDBJ databases">
        <authorList>
            <person name="Devillers Hugo."/>
        </authorList>
    </citation>
    <scope>NUCLEOTIDE SEQUENCE [LARGE SCALE GENOMIC DNA]</scope>
</reference>
<feature type="domain" description="Cyclin N-terminal" evidence="2">
    <location>
        <begin position="46"/>
        <end position="145"/>
    </location>
</feature>
<dbReference type="Pfam" id="PF00134">
    <property type="entry name" value="Cyclin_N"/>
    <property type="match status" value="1"/>
</dbReference>
<evidence type="ECO:0000256" key="1">
    <source>
        <dbReference type="SAM" id="MobiDB-lite"/>
    </source>
</evidence>
<dbReference type="Proteomes" id="UP000191144">
    <property type="component" value="Chromosome F"/>
</dbReference>
<evidence type="ECO:0000313" key="4">
    <source>
        <dbReference type="Proteomes" id="UP000191144"/>
    </source>
</evidence>
<name>A0A1G4JY22_9SACH</name>
<dbReference type="InterPro" id="IPR013922">
    <property type="entry name" value="Cyclin_PHO80-like"/>
</dbReference>
<dbReference type="CDD" id="cd20557">
    <property type="entry name" value="CYCLIN_ScPCL1-like"/>
    <property type="match status" value="1"/>
</dbReference>
<dbReference type="InterPro" id="IPR006671">
    <property type="entry name" value="Cyclin_N"/>
</dbReference>
<evidence type="ECO:0000313" key="3">
    <source>
        <dbReference type="EMBL" id="SCU96057.1"/>
    </source>
</evidence>
<dbReference type="GO" id="GO:0000307">
    <property type="term" value="C:cyclin-dependent protein kinase holoenzyme complex"/>
    <property type="evidence" value="ECO:0007669"/>
    <property type="project" value="TreeGrafter"/>
</dbReference>
<dbReference type="Gene3D" id="1.10.472.10">
    <property type="entry name" value="Cyclin-like"/>
    <property type="match status" value="1"/>
</dbReference>
<feature type="compositionally biased region" description="Polar residues" evidence="1">
    <location>
        <begin position="282"/>
        <end position="297"/>
    </location>
</feature>
<dbReference type="PIRSF" id="PIRSF016511">
    <property type="entry name" value="Cyclin_Pcl"/>
    <property type="match status" value="1"/>
</dbReference>
<dbReference type="PANTHER" id="PTHR15615:SF10">
    <property type="entry name" value="PHO85 CYCLIN-2-RELATED"/>
    <property type="match status" value="1"/>
</dbReference>
<dbReference type="GO" id="GO:0019901">
    <property type="term" value="F:protein kinase binding"/>
    <property type="evidence" value="ECO:0007669"/>
    <property type="project" value="InterPro"/>
</dbReference>
<dbReference type="OrthoDB" id="10250320at2759"/>
<gene>
    <name evidence="3" type="ORF">LAME_0F14686G</name>
</gene>
<dbReference type="GO" id="GO:0051726">
    <property type="term" value="P:regulation of cell cycle"/>
    <property type="evidence" value="ECO:0007669"/>
    <property type="project" value="InterPro"/>
</dbReference>
<evidence type="ECO:0000259" key="2">
    <source>
        <dbReference type="Pfam" id="PF00134"/>
    </source>
</evidence>
<dbReference type="EMBL" id="LT598477">
    <property type="protein sequence ID" value="SCU96057.1"/>
    <property type="molecule type" value="Genomic_DNA"/>
</dbReference>
<dbReference type="PANTHER" id="PTHR15615">
    <property type="match status" value="1"/>
</dbReference>
<feature type="region of interest" description="Disordered" evidence="1">
    <location>
        <begin position="214"/>
        <end position="297"/>
    </location>
</feature>
<protein>
    <submittedName>
        <fullName evidence="3">LAME_0F14686g1_1</fullName>
    </submittedName>
</protein>
<dbReference type="GO" id="GO:0005634">
    <property type="term" value="C:nucleus"/>
    <property type="evidence" value="ECO:0007669"/>
    <property type="project" value="TreeGrafter"/>
</dbReference>
<proteinExistence type="predicted"/>
<keyword evidence="4" id="KW-1185">Reference proteome</keyword>